<keyword evidence="3" id="KW-1185">Reference proteome</keyword>
<feature type="transmembrane region" description="Helical" evidence="1">
    <location>
        <begin position="208"/>
        <end position="226"/>
    </location>
</feature>
<sequence>MTVQTARQLDPVPAAVAAGRHLAAVGTGLTALALVLIGSLHVLPPSNRVNPLTRTISEYALGGNGWLFNLGVLTLAAGSAVVLVGLVRAGAARAAGAGSVLVGLWAAALVVVVIFEKTNWAVGPSIGGTIHRMASLVAFLSLPIGALVLAARALGPAGDPRWRGPATATRWTALAALTCLSPLFYAIGQTFFTDVPWYRVFPLGAMERLLGLAEVTVMLALGWWAIRAARPASAPDSVTSAA</sequence>
<dbReference type="Proteomes" id="UP001428817">
    <property type="component" value="Unassembled WGS sequence"/>
</dbReference>
<organism evidence="2 3">
    <name type="scientific">Pseudonocardia eucalypti</name>
    <dbReference type="NCBI Taxonomy" id="648755"/>
    <lineage>
        <taxon>Bacteria</taxon>
        <taxon>Bacillati</taxon>
        <taxon>Actinomycetota</taxon>
        <taxon>Actinomycetes</taxon>
        <taxon>Pseudonocardiales</taxon>
        <taxon>Pseudonocardiaceae</taxon>
        <taxon>Pseudonocardia</taxon>
    </lineage>
</organism>
<keyword evidence="1" id="KW-0812">Transmembrane</keyword>
<feature type="transmembrane region" description="Helical" evidence="1">
    <location>
        <begin position="21"/>
        <end position="43"/>
    </location>
</feature>
<keyword evidence="1" id="KW-0472">Membrane</keyword>
<dbReference type="RefSeq" id="WP_185060673.1">
    <property type="nucleotide sequence ID" value="NZ_BAABJP010000057.1"/>
</dbReference>
<evidence type="ECO:0000313" key="2">
    <source>
        <dbReference type="EMBL" id="GAA5173662.1"/>
    </source>
</evidence>
<feature type="transmembrane region" description="Helical" evidence="1">
    <location>
        <begin position="66"/>
        <end position="87"/>
    </location>
</feature>
<protein>
    <submittedName>
        <fullName evidence="2">DUF998 domain-containing protein</fullName>
    </submittedName>
</protein>
<feature type="transmembrane region" description="Helical" evidence="1">
    <location>
        <begin position="167"/>
        <end position="188"/>
    </location>
</feature>
<name>A0ABP9RA29_9PSEU</name>
<gene>
    <name evidence="2" type="ORF">GCM10023321_75730</name>
</gene>
<evidence type="ECO:0000256" key="1">
    <source>
        <dbReference type="SAM" id="Phobius"/>
    </source>
</evidence>
<reference evidence="3" key="1">
    <citation type="journal article" date="2019" name="Int. J. Syst. Evol. Microbiol.">
        <title>The Global Catalogue of Microorganisms (GCM) 10K type strain sequencing project: providing services to taxonomists for standard genome sequencing and annotation.</title>
        <authorList>
            <consortium name="The Broad Institute Genomics Platform"/>
            <consortium name="The Broad Institute Genome Sequencing Center for Infectious Disease"/>
            <person name="Wu L."/>
            <person name="Ma J."/>
        </authorList>
    </citation>
    <scope>NUCLEOTIDE SEQUENCE [LARGE SCALE GENOMIC DNA]</scope>
    <source>
        <strain evidence="3">JCM 18303</strain>
    </source>
</reference>
<dbReference type="EMBL" id="BAABJP010000057">
    <property type="protein sequence ID" value="GAA5173662.1"/>
    <property type="molecule type" value="Genomic_DNA"/>
</dbReference>
<feature type="transmembrane region" description="Helical" evidence="1">
    <location>
        <begin position="135"/>
        <end position="155"/>
    </location>
</feature>
<keyword evidence="1" id="KW-1133">Transmembrane helix</keyword>
<dbReference type="Pfam" id="PF06197">
    <property type="entry name" value="DUF998"/>
    <property type="match status" value="1"/>
</dbReference>
<comment type="caution">
    <text evidence="2">The sequence shown here is derived from an EMBL/GenBank/DDBJ whole genome shotgun (WGS) entry which is preliminary data.</text>
</comment>
<proteinExistence type="predicted"/>
<evidence type="ECO:0000313" key="3">
    <source>
        <dbReference type="Proteomes" id="UP001428817"/>
    </source>
</evidence>
<dbReference type="InterPro" id="IPR009339">
    <property type="entry name" value="DUF998"/>
</dbReference>
<accession>A0ABP9RA29</accession>
<feature type="transmembrane region" description="Helical" evidence="1">
    <location>
        <begin position="94"/>
        <end position="115"/>
    </location>
</feature>